<name>A0A8H4V8L9_9HYPO</name>
<sequence>MAKTSMTMTTMAKPLLAVLALGACVGQMLVECSTYPRPQHAAAMDNLITFGDSFTDEGRLDYFIRHRAAPPTGSALPPSNATFSGGYAWSRFVAGRTGAASYNYAVGGAMCSDAIADRTADIIGGRIPSVLDYEVPAFEADIAHAASREYPGQGGGPPRLFPDRRRRRPDNSVYVVWIGTNDLGTSGFLGSAQRPGQTLASFADCVWTVLDRLHRAGGRRFVLVNQLPLELAPMYARPGVFGSSNSRFVRDPAAYNVTDFADKLRQYTTAVNAMFDNGVPVNLRVRSRWPGATVSLLDAHAIVTDVDADPARYLDAPANATAPYKRCTPACAVAPEPLSSFVWADELHPSERMHEIFAKHFTDLVVHGHSKYGTTYHG</sequence>
<dbReference type="Proteomes" id="UP000557566">
    <property type="component" value="Unassembled WGS sequence"/>
</dbReference>
<keyword evidence="1" id="KW-0378">Hydrolase</keyword>
<feature type="signal peptide" evidence="2">
    <location>
        <begin position="1"/>
        <end position="26"/>
    </location>
</feature>
<dbReference type="SUPFAM" id="SSF52266">
    <property type="entry name" value="SGNH hydrolase"/>
    <property type="match status" value="1"/>
</dbReference>
<keyword evidence="4" id="KW-1185">Reference proteome</keyword>
<evidence type="ECO:0000256" key="1">
    <source>
        <dbReference type="ARBA" id="ARBA00022801"/>
    </source>
</evidence>
<reference evidence="3 4" key="1">
    <citation type="journal article" date="2020" name="Genome Biol. Evol.">
        <title>A new high-quality draft genome assembly of the Chinese cordyceps Ophiocordyceps sinensis.</title>
        <authorList>
            <person name="Shu R."/>
            <person name="Zhang J."/>
            <person name="Meng Q."/>
            <person name="Zhang H."/>
            <person name="Zhou G."/>
            <person name="Li M."/>
            <person name="Wu P."/>
            <person name="Zhao Y."/>
            <person name="Chen C."/>
            <person name="Qin Q."/>
        </authorList>
    </citation>
    <scope>NUCLEOTIDE SEQUENCE [LARGE SCALE GENOMIC DNA]</scope>
    <source>
        <strain evidence="3 4">IOZ07</strain>
    </source>
</reference>
<evidence type="ECO:0000313" key="4">
    <source>
        <dbReference type="Proteomes" id="UP000557566"/>
    </source>
</evidence>
<dbReference type="OrthoDB" id="1600564at2759"/>
<evidence type="ECO:0000256" key="2">
    <source>
        <dbReference type="SAM" id="SignalP"/>
    </source>
</evidence>
<dbReference type="Pfam" id="PF00657">
    <property type="entry name" value="Lipase_GDSL"/>
    <property type="match status" value="1"/>
</dbReference>
<dbReference type="InterPro" id="IPR051058">
    <property type="entry name" value="GDSL_Est/Lipase"/>
</dbReference>
<proteinExistence type="predicted"/>
<dbReference type="Gene3D" id="3.40.50.1110">
    <property type="entry name" value="SGNH hydrolase"/>
    <property type="match status" value="1"/>
</dbReference>
<organism evidence="3 4">
    <name type="scientific">Ophiocordyceps sinensis</name>
    <dbReference type="NCBI Taxonomy" id="72228"/>
    <lineage>
        <taxon>Eukaryota</taxon>
        <taxon>Fungi</taxon>
        <taxon>Dikarya</taxon>
        <taxon>Ascomycota</taxon>
        <taxon>Pezizomycotina</taxon>
        <taxon>Sordariomycetes</taxon>
        <taxon>Hypocreomycetidae</taxon>
        <taxon>Hypocreales</taxon>
        <taxon>Ophiocordycipitaceae</taxon>
        <taxon>Ophiocordyceps</taxon>
    </lineage>
</organism>
<evidence type="ECO:0008006" key="5">
    <source>
        <dbReference type="Google" id="ProtNLM"/>
    </source>
</evidence>
<dbReference type="InterPro" id="IPR001087">
    <property type="entry name" value="GDSL"/>
</dbReference>
<protein>
    <recommendedName>
        <fullName evidence="5">Acetyl esterase</fullName>
    </recommendedName>
</protein>
<gene>
    <name evidence="3" type="ORF">G6O67_001254</name>
</gene>
<dbReference type="EMBL" id="JAAVMX010000002">
    <property type="protein sequence ID" value="KAF4512072.1"/>
    <property type="molecule type" value="Genomic_DNA"/>
</dbReference>
<dbReference type="InterPro" id="IPR036514">
    <property type="entry name" value="SGNH_hydro_sf"/>
</dbReference>
<dbReference type="PANTHER" id="PTHR45648:SF22">
    <property type="entry name" value="GDSL LIPASE_ACYLHYDROLASE FAMILY PROTEIN (AFU_ORTHOLOGUE AFUA_4G14700)"/>
    <property type="match status" value="1"/>
</dbReference>
<accession>A0A8H4V8L9</accession>
<keyword evidence="2" id="KW-0732">Signal</keyword>
<feature type="chain" id="PRO_5034202836" description="Acetyl esterase" evidence="2">
    <location>
        <begin position="27"/>
        <end position="378"/>
    </location>
</feature>
<dbReference type="PANTHER" id="PTHR45648">
    <property type="entry name" value="GDSL LIPASE/ACYLHYDROLASE FAMILY PROTEIN (AFU_ORTHOLOGUE AFUA_4G14700)"/>
    <property type="match status" value="1"/>
</dbReference>
<dbReference type="PROSITE" id="PS51257">
    <property type="entry name" value="PROKAR_LIPOPROTEIN"/>
    <property type="match status" value="1"/>
</dbReference>
<dbReference type="GO" id="GO:0016788">
    <property type="term" value="F:hydrolase activity, acting on ester bonds"/>
    <property type="evidence" value="ECO:0007669"/>
    <property type="project" value="InterPro"/>
</dbReference>
<dbReference type="CDD" id="cd01846">
    <property type="entry name" value="fatty_acyltransferase_like"/>
    <property type="match status" value="1"/>
</dbReference>
<evidence type="ECO:0000313" key="3">
    <source>
        <dbReference type="EMBL" id="KAF4512072.1"/>
    </source>
</evidence>
<comment type="caution">
    <text evidence="3">The sequence shown here is derived from an EMBL/GenBank/DDBJ whole genome shotgun (WGS) entry which is preliminary data.</text>
</comment>
<dbReference type="AlphaFoldDB" id="A0A8H4V8L9"/>